<dbReference type="InterPro" id="IPR001752">
    <property type="entry name" value="Kinesin_motor_dom"/>
</dbReference>
<name>A0A8C4WZJ2_EPTBU</name>
<evidence type="ECO:0000313" key="6">
    <source>
        <dbReference type="Proteomes" id="UP000694388"/>
    </source>
</evidence>
<feature type="domain" description="Kinesin motor" evidence="4">
    <location>
        <begin position="8"/>
        <end position="82"/>
    </location>
</feature>
<dbReference type="GO" id="GO:0008017">
    <property type="term" value="F:microtubule binding"/>
    <property type="evidence" value="ECO:0007669"/>
    <property type="project" value="InterPro"/>
</dbReference>
<reference evidence="5" key="2">
    <citation type="submission" date="2025-09" db="UniProtKB">
        <authorList>
            <consortium name="Ensembl"/>
        </authorList>
    </citation>
    <scope>IDENTIFICATION</scope>
</reference>
<dbReference type="Gene3D" id="3.40.850.10">
    <property type="entry name" value="Kinesin motor domain"/>
    <property type="match status" value="1"/>
</dbReference>
<dbReference type="AlphaFoldDB" id="A0A8C4WZJ2"/>
<dbReference type="Proteomes" id="UP000694388">
    <property type="component" value="Unplaced"/>
</dbReference>
<dbReference type="PROSITE" id="PS50067">
    <property type="entry name" value="KINESIN_MOTOR_2"/>
    <property type="match status" value="1"/>
</dbReference>
<protein>
    <recommendedName>
        <fullName evidence="4">Kinesin motor domain-containing protein</fullName>
    </recommendedName>
</protein>
<evidence type="ECO:0000256" key="2">
    <source>
        <dbReference type="ARBA" id="ARBA00022840"/>
    </source>
</evidence>
<dbReference type="SUPFAM" id="SSF52540">
    <property type="entry name" value="P-loop containing nucleoside triphosphate hydrolases"/>
    <property type="match status" value="1"/>
</dbReference>
<keyword evidence="1" id="KW-0547">Nucleotide-binding</keyword>
<organism evidence="5 6">
    <name type="scientific">Eptatretus burgeri</name>
    <name type="common">Inshore hagfish</name>
    <dbReference type="NCBI Taxonomy" id="7764"/>
    <lineage>
        <taxon>Eukaryota</taxon>
        <taxon>Metazoa</taxon>
        <taxon>Chordata</taxon>
        <taxon>Craniata</taxon>
        <taxon>Vertebrata</taxon>
        <taxon>Cyclostomata</taxon>
        <taxon>Myxini</taxon>
        <taxon>Myxiniformes</taxon>
        <taxon>Myxinidae</taxon>
        <taxon>Eptatretinae</taxon>
        <taxon>Eptatretus</taxon>
    </lineage>
</organism>
<evidence type="ECO:0000259" key="4">
    <source>
        <dbReference type="PROSITE" id="PS50067"/>
    </source>
</evidence>
<dbReference type="GO" id="GO:0005524">
    <property type="term" value="F:ATP binding"/>
    <property type="evidence" value="ECO:0007669"/>
    <property type="project" value="UniProtKB-KW"/>
</dbReference>
<evidence type="ECO:0000256" key="1">
    <source>
        <dbReference type="ARBA" id="ARBA00022741"/>
    </source>
</evidence>
<reference evidence="5" key="1">
    <citation type="submission" date="2025-08" db="UniProtKB">
        <authorList>
            <consortium name="Ensembl"/>
        </authorList>
    </citation>
    <scope>IDENTIFICATION</scope>
</reference>
<accession>A0A8C4WZJ2</accession>
<keyword evidence="6" id="KW-1185">Reference proteome</keyword>
<evidence type="ECO:0000256" key="3">
    <source>
        <dbReference type="PROSITE-ProRule" id="PRU00283"/>
    </source>
</evidence>
<dbReference type="Ensembl" id="ENSEBUT00000022961.1">
    <property type="protein sequence ID" value="ENSEBUP00000022385.1"/>
    <property type="gene ID" value="ENSEBUG00000013791.1"/>
</dbReference>
<dbReference type="InterPro" id="IPR036961">
    <property type="entry name" value="Kinesin_motor_dom_sf"/>
</dbReference>
<dbReference type="InterPro" id="IPR027417">
    <property type="entry name" value="P-loop_NTPase"/>
</dbReference>
<sequence length="82" mass="8906">MGPGPKFHLSVSSFVSPPQTVIIHADKGTTKGVVSNQLIKWSFPVDGVFHNCSQEVVYNRAVKNAVSQVLSGYNGCKLINYL</sequence>
<proteinExistence type="inferred from homology"/>
<evidence type="ECO:0000313" key="5">
    <source>
        <dbReference type="Ensembl" id="ENSEBUP00000022385.1"/>
    </source>
</evidence>
<comment type="caution">
    <text evidence="3">Lacks conserved residue(s) required for the propagation of feature annotation.</text>
</comment>
<keyword evidence="2" id="KW-0067">ATP-binding</keyword>
<dbReference type="GO" id="GO:0007018">
    <property type="term" value="P:microtubule-based movement"/>
    <property type="evidence" value="ECO:0007669"/>
    <property type="project" value="InterPro"/>
</dbReference>
<dbReference type="GO" id="GO:0003777">
    <property type="term" value="F:microtubule motor activity"/>
    <property type="evidence" value="ECO:0007669"/>
    <property type="project" value="InterPro"/>
</dbReference>
<comment type="similarity">
    <text evidence="3">Belongs to the TRAFAC class myosin-kinesin ATPase superfamily. Kinesin family.</text>
</comment>